<comment type="cofactor">
    <cofactor evidence="6">
        <name>thiamine diphosphate</name>
        <dbReference type="ChEBI" id="CHEBI:58937"/>
    </cofactor>
    <text evidence="6">Binds 1 thiamine pyrophosphate per subunit.</text>
</comment>
<evidence type="ECO:0000313" key="8">
    <source>
        <dbReference type="EMBL" id="BFO70144.1"/>
    </source>
</evidence>
<comment type="similarity">
    <text evidence="6">Belongs to the TPP enzyme family. MenD subfamily.</text>
</comment>
<dbReference type="Gene3D" id="3.40.50.970">
    <property type="match status" value="2"/>
</dbReference>
<dbReference type="CDD" id="cd07037">
    <property type="entry name" value="TPP_PYR_MenD"/>
    <property type="match status" value="1"/>
</dbReference>
<dbReference type="EC" id="2.2.1.9" evidence="6"/>
<dbReference type="PANTHER" id="PTHR42916:SF1">
    <property type="entry name" value="PROTEIN PHYLLO, CHLOROPLASTIC"/>
    <property type="match status" value="1"/>
</dbReference>
<dbReference type="GO" id="GO:0030976">
    <property type="term" value="F:thiamine pyrophosphate binding"/>
    <property type="evidence" value="ECO:0007669"/>
    <property type="project" value="UniProtKB-UniRule"/>
</dbReference>
<comment type="pathway">
    <text evidence="6">Quinol/quinone metabolism; menaquinone biosynthesis.</text>
</comment>
<evidence type="ECO:0000256" key="2">
    <source>
        <dbReference type="ARBA" id="ARBA00022723"/>
    </source>
</evidence>
<evidence type="ECO:0000256" key="6">
    <source>
        <dbReference type="HAMAP-Rule" id="MF_01659"/>
    </source>
</evidence>
<keyword evidence="1 6" id="KW-0808">Transferase</keyword>
<evidence type="ECO:0000256" key="3">
    <source>
        <dbReference type="ARBA" id="ARBA00022842"/>
    </source>
</evidence>
<comment type="catalytic activity">
    <reaction evidence="6">
        <text>isochorismate + 2-oxoglutarate + H(+) = 5-enolpyruvoyl-6-hydroxy-2-succinyl-cyclohex-3-ene-1-carboxylate + CO2</text>
        <dbReference type="Rhea" id="RHEA:25593"/>
        <dbReference type="ChEBI" id="CHEBI:15378"/>
        <dbReference type="ChEBI" id="CHEBI:16526"/>
        <dbReference type="ChEBI" id="CHEBI:16810"/>
        <dbReference type="ChEBI" id="CHEBI:29780"/>
        <dbReference type="ChEBI" id="CHEBI:58818"/>
        <dbReference type="EC" id="2.2.1.9"/>
    </reaction>
</comment>
<feature type="domain" description="Thiamine pyrophosphate enzyme N-terminal TPP-binding" evidence="7">
    <location>
        <begin position="10"/>
        <end position="115"/>
    </location>
</feature>
<keyword evidence="6" id="KW-0474">Menaquinone biosynthesis</keyword>
<organism evidence="8">
    <name type="scientific">Prevotella sp. GTC17253</name>
    <dbReference type="NCBI Taxonomy" id="3236793"/>
    <lineage>
        <taxon>Bacteria</taxon>
        <taxon>Pseudomonadati</taxon>
        <taxon>Bacteroidota</taxon>
        <taxon>Bacteroidia</taxon>
        <taxon>Bacteroidales</taxon>
        <taxon>Prevotellaceae</taxon>
        <taxon>Prevotella</taxon>
    </lineage>
</organism>
<dbReference type="EMBL" id="AP035785">
    <property type="protein sequence ID" value="BFO70144.1"/>
    <property type="molecule type" value="Genomic_DNA"/>
</dbReference>
<dbReference type="Gene3D" id="3.40.50.1220">
    <property type="entry name" value="TPP-binding domain"/>
    <property type="match status" value="1"/>
</dbReference>
<evidence type="ECO:0000256" key="1">
    <source>
        <dbReference type="ARBA" id="ARBA00022679"/>
    </source>
</evidence>
<evidence type="ECO:0000256" key="5">
    <source>
        <dbReference type="ARBA" id="ARBA00023211"/>
    </source>
</evidence>
<comment type="cofactor">
    <cofactor evidence="6">
        <name>Mg(2+)</name>
        <dbReference type="ChEBI" id="CHEBI:18420"/>
    </cofactor>
    <cofactor evidence="6">
        <name>Mn(2+)</name>
        <dbReference type="ChEBI" id="CHEBI:29035"/>
    </cofactor>
</comment>
<dbReference type="InterPro" id="IPR012001">
    <property type="entry name" value="Thiamin_PyroP_enz_TPP-bd_dom"/>
</dbReference>
<dbReference type="GO" id="GO:0070204">
    <property type="term" value="F:2-succinyl-5-enolpyruvyl-6-hydroxy-3-cyclohexene-1-carboxylic-acid synthase activity"/>
    <property type="evidence" value="ECO:0007669"/>
    <property type="project" value="UniProtKB-UniRule"/>
</dbReference>
<keyword evidence="4 6" id="KW-0786">Thiamine pyrophosphate</keyword>
<dbReference type="NCBIfam" id="TIGR00173">
    <property type="entry name" value="menD"/>
    <property type="match status" value="1"/>
</dbReference>
<dbReference type="GO" id="GO:0009234">
    <property type="term" value="P:menaquinone biosynthetic process"/>
    <property type="evidence" value="ECO:0007669"/>
    <property type="project" value="UniProtKB-UniRule"/>
</dbReference>
<comment type="function">
    <text evidence="6">Catalyzes the thiamine diphosphate-dependent decarboxylation of 2-oxoglutarate and the subsequent addition of the resulting succinic semialdehyde-thiamine pyrophosphate anion to isochorismate to yield 2-succinyl-5-enolpyruvyl-6-hydroxy-3-cyclohexene-1-carboxylate (SEPHCHC).</text>
</comment>
<sequence length="553" mass="61537">MYSNKANINILTALLVEHGVSHAVICPGSRNAPIAHNLNTCPEIECFPVTDERSAGFYALGIAQYTGQPTAVCVTSGTALLNVLPAVAEAYYQHVPIIVISADRPLAWIDQQDGQTIPQTDALGKFVRKAVSLPEPHDETEHWLCNRLVNEALIACKKSGGTPVHINVPISEPLFDFSIETLPTERAFQLSESTESAECYRDIEEEFLKSQRPMIVIGQINRFEAAYISECVDCLQDKMTVIYESLSIAPALHIDKVLGSMESEDDYLPDAILYIGGTLVSKRLKQFLRHATNAKTWIVNRSGNIYDTFQNLYHVIEGRPGYILDNTSTAIRRKIEFGDFVLSHEFHAKWQQLFANAAHQTQLLTPEYSQIAVVKEFCKRLSVAEPYHLHAANSMSVRLVDTFAEEYVSCNRGTNGIEGSLSTAAGFSLIASLPTYCVIGDLSFFYDSNALWNQNLHGNFRILLLNNGGGGIFNKFPGLQDSPARESLVMATHHTSAEGLCQSYHIEYHAIHNLSELNGTTMQEWMSSDSDRPSLLEIFTDAETDTREFAKYI</sequence>
<keyword evidence="3 6" id="KW-0460">Magnesium</keyword>
<dbReference type="CDD" id="cd02009">
    <property type="entry name" value="TPP_SHCHC_synthase"/>
    <property type="match status" value="1"/>
</dbReference>
<dbReference type="AlphaFoldDB" id="A0AB33ISE5"/>
<dbReference type="PANTHER" id="PTHR42916">
    <property type="entry name" value="2-SUCCINYL-5-ENOLPYRUVYL-6-HYDROXY-3-CYCLOHEXENE-1-CARBOXYLATE SYNTHASE"/>
    <property type="match status" value="1"/>
</dbReference>
<name>A0AB33ISE5_9BACT</name>
<gene>
    <name evidence="6 8" type="primary">menD</name>
    <name evidence="8" type="ORF">GTC17253_01100</name>
</gene>
<keyword evidence="5 6" id="KW-0464">Manganese</keyword>
<dbReference type="InterPro" id="IPR004433">
    <property type="entry name" value="MenaQ_synth_MenD"/>
</dbReference>
<dbReference type="InterPro" id="IPR029061">
    <property type="entry name" value="THDP-binding"/>
</dbReference>
<comment type="subunit">
    <text evidence="6">Homodimer.</text>
</comment>
<dbReference type="PIRSF" id="PIRSF004983">
    <property type="entry name" value="MenD"/>
    <property type="match status" value="1"/>
</dbReference>
<accession>A0AB33ISE5</accession>
<dbReference type="HAMAP" id="MF_01659">
    <property type="entry name" value="MenD"/>
    <property type="match status" value="1"/>
</dbReference>
<proteinExistence type="inferred from homology"/>
<dbReference type="Pfam" id="PF02776">
    <property type="entry name" value="TPP_enzyme_N"/>
    <property type="match status" value="1"/>
</dbReference>
<dbReference type="SUPFAM" id="SSF52518">
    <property type="entry name" value="Thiamin diphosphate-binding fold (THDP-binding)"/>
    <property type="match status" value="2"/>
</dbReference>
<evidence type="ECO:0000259" key="7">
    <source>
        <dbReference type="Pfam" id="PF02776"/>
    </source>
</evidence>
<reference evidence="8" key="1">
    <citation type="submission" date="2024-07" db="EMBL/GenBank/DDBJ databases">
        <title>Complete genome sequence of Prevotella sp. YM-2024 GTC17253.</title>
        <authorList>
            <person name="Hayashi M."/>
            <person name="Muto Y."/>
            <person name="Tanaka K."/>
            <person name="Niwa H."/>
        </authorList>
    </citation>
    <scope>NUCLEOTIDE SEQUENCE</scope>
    <source>
        <strain evidence="8">GTC17253</strain>
    </source>
</reference>
<dbReference type="GO" id="GO:0030145">
    <property type="term" value="F:manganese ion binding"/>
    <property type="evidence" value="ECO:0007669"/>
    <property type="project" value="UniProtKB-UniRule"/>
</dbReference>
<dbReference type="GO" id="GO:0000287">
    <property type="term" value="F:magnesium ion binding"/>
    <property type="evidence" value="ECO:0007669"/>
    <property type="project" value="UniProtKB-UniRule"/>
</dbReference>
<evidence type="ECO:0000256" key="4">
    <source>
        <dbReference type="ARBA" id="ARBA00023052"/>
    </source>
</evidence>
<comment type="pathway">
    <text evidence="6">Quinol/quinone metabolism; 1,4-dihydroxy-2-naphthoate biosynthesis; 1,4-dihydroxy-2-naphthoate from chorismate: step 2/7.</text>
</comment>
<protein>
    <recommendedName>
        <fullName evidence="6">2-succinyl-5-enolpyruvyl-6-hydroxy-3-cyclohexene-1-carboxylate synthase</fullName>
        <shortName evidence="6">SEPHCHC synthase</shortName>
        <ecNumber evidence="6">2.2.1.9</ecNumber>
    </recommendedName>
    <alternativeName>
        <fullName evidence="6">Menaquinone biosynthesis protein MenD</fullName>
    </alternativeName>
</protein>
<keyword evidence="2 6" id="KW-0479">Metal-binding</keyword>